<dbReference type="OrthoDB" id="9811597at2"/>
<evidence type="ECO:0000313" key="3">
    <source>
        <dbReference type="EMBL" id="ADG06073.1"/>
    </source>
</evidence>
<evidence type="ECO:0000313" key="4">
    <source>
        <dbReference type="Proteomes" id="UP000002368"/>
    </source>
</evidence>
<dbReference type="GO" id="GO:0003677">
    <property type="term" value="F:DNA binding"/>
    <property type="evidence" value="ECO:0007669"/>
    <property type="project" value="InterPro"/>
</dbReference>
<protein>
    <submittedName>
        <fullName evidence="3">Transcriptional regulator, AbrB family</fullName>
    </submittedName>
</protein>
<dbReference type="Pfam" id="PF04014">
    <property type="entry name" value="MazE_antitoxin"/>
    <property type="match status" value="1"/>
</dbReference>
<reference evidence="3 4" key="1">
    <citation type="journal article" date="2011" name="Stand. Genomic Sci.">
        <title>Complete genome sequence of the thermophilic, hydrogen-oxidizing Bacillus tusciae type strain (T2) and reclassification in the new genus, Kyrpidia gen. nov. as Kyrpidia tusciae comb. nov. and emendation of the family Alicyclobacillaceae da Costa and Rainey, 2010.</title>
        <authorList>
            <person name="Klenk H.P."/>
            <person name="Lapidus A."/>
            <person name="Chertkov O."/>
            <person name="Copeland A."/>
            <person name="Del Rio T.G."/>
            <person name="Nolan M."/>
            <person name="Lucas S."/>
            <person name="Chen F."/>
            <person name="Tice H."/>
            <person name="Cheng J.F."/>
            <person name="Han C."/>
            <person name="Bruce D."/>
            <person name="Goodwin L."/>
            <person name="Pitluck S."/>
            <person name="Pati A."/>
            <person name="Ivanova N."/>
            <person name="Mavromatis K."/>
            <person name="Daum C."/>
            <person name="Chen A."/>
            <person name="Palaniappan K."/>
            <person name="Chang Y.J."/>
            <person name="Land M."/>
            <person name="Hauser L."/>
            <person name="Jeffries C.D."/>
            <person name="Detter J.C."/>
            <person name="Rohde M."/>
            <person name="Abt B."/>
            <person name="Pukall R."/>
            <person name="Goker M."/>
            <person name="Bristow J."/>
            <person name="Markowitz V."/>
            <person name="Hugenholtz P."/>
            <person name="Eisen J.A."/>
        </authorList>
    </citation>
    <scope>NUCLEOTIDE SEQUENCE [LARGE SCALE GENOMIC DNA]</scope>
    <source>
        <strain evidence="3 4">DSM 2912</strain>
    </source>
</reference>
<evidence type="ECO:0000259" key="2">
    <source>
        <dbReference type="SMART" id="SM00966"/>
    </source>
</evidence>
<dbReference type="EMBL" id="CP002017">
    <property type="protein sequence ID" value="ADG06073.1"/>
    <property type="molecule type" value="Genomic_DNA"/>
</dbReference>
<sequence length="117" mass="12730">MAMAMVTSKFQLTIPNEIRNALGIEGGNRILFQVDDHGHVSIRVVKPASVDDLAGSLGRAANRPIEYVPIDEARQAVCDQLAETDQVEGQAENKTAAGQHRSRPAANNNLGRREKNQ</sequence>
<dbReference type="SUPFAM" id="SSF89447">
    <property type="entry name" value="AbrB/MazE/MraZ-like"/>
    <property type="match status" value="1"/>
</dbReference>
<dbReference type="SMART" id="SM00966">
    <property type="entry name" value="SpoVT_AbrB"/>
    <property type="match status" value="1"/>
</dbReference>
<gene>
    <name evidence="3" type="ordered locus">Btus_1355</name>
</gene>
<dbReference type="AlphaFoldDB" id="D5WY14"/>
<feature type="region of interest" description="Disordered" evidence="1">
    <location>
        <begin position="84"/>
        <end position="117"/>
    </location>
</feature>
<dbReference type="Gene3D" id="2.10.260.10">
    <property type="match status" value="1"/>
</dbReference>
<dbReference type="InterPro" id="IPR037914">
    <property type="entry name" value="SpoVT-AbrB_sf"/>
</dbReference>
<feature type="domain" description="SpoVT-AbrB" evidence="2">
    <location>
        <begin position="4"/>
        <end position="50"/>
    </location>
</feature>
<dbReference type="HOGENOM" id="CLU_2081747_0_0_9"/>
<keyword evidence="4" id="KW-1185">Reference proteome</keyword>
<dbReference type="InterPro" id="IPR007159">
    <property type="entry name" value="SpoVT-AbrB_dom"/>
</dbReference>
<evidence type="ECO:0000256" key="1">
    <source>
        <dbReference type="SAM" id="MobiDB-lite"/>
    </source>
</evidence>
<name>D5WY14_KYRT2</name>
<organism evidence="3 4">
    <name type="scientific">Kyrpidia tusciae (strain DSM 2912 / NBRC 15312 / T2)</name>
    <name type="common">Bacillus tusciae</name>
    <dbReference type="NCBI Taxonomy" id="562970"/>
    <lineage>
        <taxon>Bacteria</taxon>
        <taxon>Bacillati</taxon>
        <taxon>Bacillota</taxon>
        <taxon>Bacilli</taxon>
        <taxon>Bacillales</taxon>
        <taxon>Alicyclobacillaceae</taxon>
        <taxon>Kyrpidia</taxon>
    </lineage>
</organism>
<dbReference type="Proteomes" id="UP000002368">
    <property type="component" value="Chromosome"/>
</dbReference>
<dbReference type="RefSeq" id="WP_013075363.1">
    <property type="nucleotide sequence ID" value="NC_014098.1"/>
</dbReference>
<accession>D5WY14</accession>
<dbReference type="eggNOG" id="COG2002">
    <property type="taxonomic scope" value="Bacteria"/>
</dbReference>
<proteinExistence type="predicted"/>
<dbReference type="KEGG" id="bts:Btus_1355"/>
<dbReference type="NCBIfam" id="TIGR01439">
    <property type="entry name" value="lp_hng_hel_AbrB"/>
    <property type="match status" value="1"/>
</dbReference>